<proteinExistence type="predicted"/>
<dbReference type="Proteomes" id="UP000887578">
    <property type="component" value="Unplaced"/>
</dbReference>
<sequence length="244" mass="27758">MLKQRVEGEAFSAICRYSTASFILWKLLTLLNQVQAWVNCRPLTYISEVANQIVVRRIDILSPFVKPGLPSVELDANDDTYSLGSNHENLVALWTKAQEYLKKFKDGFNNDYLRMLRDRTRHHQQSGHVVYRTPLWKLAKVVEVLESSDGRCRTAKIQTPSGKILKRPVNHLLPLEVDDASMVKPTQPIKAANLPQLHLGDPLAHDHAKAPEITAEPASAEVVPPEKTHQMQTRRDPQRVMLFK</sequence>
<protein>
    <submittedName>
        <fullName evidence="4">DUF5641 domain-containing protein</fullName>
    </submittedName>
</protein>
<feature type="domain" description="DUF5641" evidence="2">
    <location>
        <begin position="94"/>
        <end position="175"/>
    </location>
</feature>
<evidence type="ECO:0000256" key="1">
    <source>
        <dbReference type="SAM" id="MobiDB-lite"/>
    </source>
</evidence>
<evidence type="ECO:0000313" key="3">
    <source>
        <dbReference type="Proteomes" id="UP000887578"/>
    </source>
</evidence>
<reference evidence="4" key="1">
    <citation type="submission" date="2022-11" db="UniProtKB">
        <authorList>
            <consortium name="WormBaseParasite"/>
        </authorList>
    </citation>
    <scope>IDENTIFICATION</scope>
</reference>
<dbReference type="AlphaFoldDB" id="A0A914PM93"/>
<accession>A0A914PM93</accession>
<dbReference type="Pfam" id="PF18701">
    <property type="entry name" value="DUF5641"/>
    <property type="match status" value="1"/>
</dbReference>
<dbReference type="InterPro" id="IPR040676">
    <property type="entry name" value="DUF5641"/>
</dbReference>
<keyword evidence="3" id="KW-1185">Reference proteome</keyword>
<dbReference type="WBParaSite" id="PDA_v2.g1705.t1">
    <property type="protein sequence ID" value="PDA_v2.g1705.t1"/>
    <property type="gene ID" value="PDA_v2.g1705"/>
</dbReference>
<organism evidence="3 4">
    <name type="scientific">Panagrolaimus davidi</name>
    <dbReference type="NCBI Taxonomy" id="227884"/>
    <lineage>
        <taxon>Eukaryota</taxon>
        <taxon>Metazoa</taxon>
        <taxon>Ecdysozoa</taxon>
        <taxon>Nematoda</taxon>
        <taxon>Chromadorea</taxon>
        <taxon>Rhabditida</taxon>
        <taxon>Tylenchina</taxon>
        <taxon>Panagrolaimomorpha</taxon>
        <taxon>Panagrolaimoidea</taxon>
        <taxon>Panagrolaimidae</taxon>
        <taxon>Panagrolaimus</taxon>
    </lineage>
</organism>
<evidence type="ECO:0000313" key="4">
    <source>
        <dbReference type="WBParaSite" id="PDA_v2.g1705.t1"/>
    </source>
</evidence>
<feature type="region of interest" description="Disordered" evidence="1">
    <location>
        <begin position="215"/>
        <end position="244"/>
    </location>
</feature>
<evidence type="ECO:0000259" key="2">
    <source>
        <dbReference type="Pfam" id="PF18701"/>
    </source>
</evidence>
<name>A0A914PM93_9BILA</name>
<feature type="compositionally biased region" description="Basic and acidic residues" evidence="1">
    <location>
        <begin position="224"/>
        <end position="238"/>
    </location>
</feature>